<gene>
    <name evidence="5" type="ORF">GWO12_02095</name>
</gene>
<dbReference type="SUPFAM" id="SSF52540">
    <property type="entry name" value="P-loop containing nucleoside triphosphate hydrolases"/>
    <property type="match status" value="1"/>
</dbReference>
<protein>
    <submittedName>
        <fullName evidence="5">AAA family ATPase</fullName>
    </submittedName>
</protein>
<dbReference type="Gene3D" id="3.40.50.300">
    <property type="entry name" value="P-loop containing nucleotide triphosphate hydrolases"/>
    <property type="match status" value="1"/>
</dbReference>
<dbReference type="Gene3D" id="1.25.40.10">
    <property type="entry name" value="Tetratricopeptide repeat domain"/>
    <property type="match status" value="1"/>
</dbReference>
<feature type="domain" description="Orc1-like AAA ATPase" evidence="4">
    <location>
        <begin position="11"/>
        <end position="178"/>
    </location>
</feature>
<dbReference type="GO" id="GO:0005737">
    <property type="term" value="C:cytoplasm"/>
    <property type="evidence" value="ECO:0007669"/>
    <property type="project" value="TreeGrafter"/>
</dbReference>
<evidence type="ECO:0000256" key="1">
    <source>
        <dbReference type="ARBA" id="ARBA00022741"/>
    </source>
</evidence>
<accession>A0AAE4Z7I6</accession>
<dbReference type="InterPro" id="IPR027417">
    <property type="entry name" value="P-loop_NTPase"/>
</dbReference>
<evidence type="ECO:0000256" key="3">
    <source>
        <dbReference type="SAM" id="MobiDB-lite"/>
    </source>
</evidence>
<dbReference type="Pfam" id="PF13191">
    <property type="entry name" value="AAA_16"/>
    <property type="match status" value="1"/>
</dbReference>
<evidence type="ECO:0000313" key="5">
    <source>
        <dbReference type="EMBL" id="NIR73897.1"/>
    </source>
</evidence>
<keyword evidence="1" id="KW-0547">Nucleotide-binding</keyword>
<name>A0AAE4Z7I6_9BACT</name>
<feature type="region of interest" description="Disordered" evidence="3">
    <location>
        <begin position="856"/>
        <end position="894"/>
    </location>
</feature>
<dbReference type="GO" id="GO:0004016">
    <property type="term" value="F:adenylate cyclase activity"/>
    <property type="evidence" value="ECO:0007669"/>
    <property type="project" value="TreeGrafter"/>
</dbReference>
<evidence type="ECO:0000256" key="2">
    <source>
        <dbReference type="ARBA" id="ARBA00022840"/>
    </source>
</evidence>
<dbReference type="EMBL" id="JAACAK010000017">
    <property type="protein sequence ID" value="NIR73897.1"/>
    <property type="molecule type" value="Genomic_DNA"/>
</dbReference>
<keyword evidence="2" id="KW-0067">ATP-binding</keyword>
<dbReference type="InterPro" id="IPR011990">
    <property type="entry name" value="TPR-like_helical_dom_sf"/>
</dbReference>
<proteinExistence type="predicted"/>
<dbReference type="AlphaFoldDB" id="A0AAE4Z7I6"/>
<dbReference type="PANTHER" id="PTHR16305">
    <property type="entry name" value="TESTICULAR SOLUBLE ADENYLYL CYCLASE"/>
    <property type="match status" value="1"/>
</dbReference>
<sequence length="894" mass="97814">MAGSKNGERKRLVARRTEMVQLDRVFQDTRAEKGGRGRLVVLTGETGVGKTALAEAFLDRIRSEEQGAVVLLARCVDGRSTLRPYGPFRDMAVQLAALADDPAIGAVLRKTAPAWLPGAAPSAGRNALFDQFIALCRAITQQSPLACLIDDLQWCDRSSLDLLARLGTTLASIPVVFVATYEGSESESAVSIKGLQHRVGANAIELGVRRLEDDAVIKLAEDILGGSFGDELAAWISRTARGLPLRAEQLLLWMSEKKVIKKRLFKRSVRESELPTGDPRIEDVILGRLDEQKPNLRWTLEAAAVGGPVIDSTIVAAQSAKKHEEVLEQLELGTRLGLLHNFGERRWASGPRSVRYRFDHPLVRKAIGDRVSGKRSEHLIGRAAATTEKLAGAAAGELADEIAPLYLEIDDTSKCQEWSLRAADLCERLYALYELESYLRAAARTSSEELARLQIENRLAAVYGATGREPEAEAILEAVYERAVELDDKPLAVRSGTMLGWLRLERGVPPAGISGLVGGMVDAARSAELANELVMALDLSTVVAERIGRAEEALLMAEEALHVAEGTGSPEIVANAAYRLARVHISWDSPQEGRVLAQRALDVYGQVDDLGGAAVCHELLGLANFRAGEWYDALHHWESALESMEVAGVPDQKVAMQANIAELLTLRGEFDRAMRLFKSGLQQATELEDEPLILRSQTGVARLEFERGDYASVLELTEKIRNHLPDSGAWKIDFQTTAIRALAYLELGDELQAWQEAARLEQLYQGKEGWFERRAEGDAVRIRVIYLDGDSWLAGMVAQQGIAETVDKDPYGEGFLRYHQAHILGRDQPGEARKAVERAIELFGKLGAAPMAARARRLSSQLPEADPLEADAGGGGEDDIDDDKIDAWFDSLDG</sequence>
<organism evidence="5 6">
    <name type="scientific">Candidatus Kutchimonas denitrificans</name>
    <dbReference type="NCBI Taxonomy" id="3056748"/>
    <lineage>
        <taxon>Bacteria</taxon>
        <taxon>Pseudomonadati</taxon>
        <taxon>Gemmatimonadota</taxon>
        <taxon>Gemmatimonadia</taxon>
        <taxon>Candidatus Palauibacterales</taxon>
        <taxon>Candidatus Palauibacteraceae</taxon>
        <taxon>Candidatus Kutchimonas</taxon>
    </lineage>
</organism>
<dbReference type="Proteomes" id="UP000702544">
    <property type="component" value="Unassembled WGS sequence"/>
</dbReference>
<reference evidence="5 6" key="1">
    <citation type="submission" date="2020-01" db="EMBL/GenBank/DDBJ databases">
        <title>Genomes assembled from Gulf of Kutch pelagic sediment metagenomes.</title>
        <authorList>
            <person name="Chandrashekar M."/>
            <person name="Mahajan M.S."/>
            <person name="Dave K.J."/>
            <person name="Vatsa P."/>
            <person name="Nathani N.M."/>
        </authorList>
    </citation>
    <scope>NUCLEOTIDE SEQUENCE [LARGE SCALE GENOMIC DNA]</scope>
    <source>
        <strain evidence="5">KS3-K002</strain>
    </source>
</reference>
<evidence type="ECO:0000259" key="4">
    <source>
        <dbReference type="Pfam" id="PF13191"/>
    </source>
</evidence>
<dbReference type="GO" id="GO:0005524">
    <property type="term" value="F:ATP binding"/>
    <property type="evidence" value="ECO:0007669"/>
    <property type="project" value="UniProtKB-KW"/>
</dbReference>
<comment type="caution">
    <text evidence="5">The sequence shown here is derived from an EMBL/GenBank/DDBJ whole genome shotgun (WGS) entry which is preliminary data.</text>
</comment>
<dbReference type="PANTHER" id="PTHR16305:SF28">
    <property type="entry name" value="GUANYLATE CYCLASE DOMAIN-CONTAINING PROTEIN"/>
    <property type="match status" value="1"/>
</dbReference>
<dbReference type="SUPFAM" id="SSF48452">
    <property type="entry name" value="TPR-like"/>
    <property type="match status" value="1"/>
</dbReference>
<dbReference type="PROSITE" id="PS00675">
    <property type="entry name" value="SIGMA54_INTERACT_1"/>
    <property type="match status" value="1"/>
</dbReference>
<evidence type="ECO:0000313" key="6">
    <source>
        <dbReference type="Proteomes" id="UP000702544"/>
    </source>
</evidence>
<dbReference type="InterPro" id="IPR041664">
    <property type="entry name" value="AAA_16"/>
</dbReference>
<dbReference type="InterPro" id="IPR025662">
    <property type="entry name" value="Sigma_54_int_dom_ATP-bd_1"/>
</dbReference>